<reference evidence="2" key="2">
    <citation type="submission" date="2022-01" db="EMBL/GenBank/DDBJ databases">
        <authorList>
            <person name="Yamashiro T."/>
            <person name="Shiraishi A."/>
            <person name="Satake H."/>
            <person name="Nakayama K."/>
        </authorList>
    </citation>
    <scope>NUCLEOTIDE SEQUENCE</scope>
</reference>
<reference evidence="2" key="1">
    <citation type="journal article" date="2022" name="Int. J. Mol. Sci.">
        <title>Draft Genome of Tanacetum Coccineum: Genomic Comparison of Closely Related Tanacetum-Family Plants.</title>
        <authorList>
            <person name="Yamashiro T."/>
            <person name="Shiraishi A."/>
            <person name="Nakayama K."/>
            <person name="Satake H."/>
        </authorList>
    </citation>
    <scope>NUCLEOTIDE SEQUENCE</scope>
</reference>
<evidence type="ECO:0000313" key="3">
    <source>
        <dbReference type="Proteomes" id="UP001151760"/>
    </source>
</evidence>
<name>A0ABQ5AZ76_9ASTR</name>
<dbReference type="Proteomes" id="UP001151760">
    <property type="component" value="Unassembled WGS sequence"/>
</dbReference>
<dbReference type="InterPro" id="IPR011990">
    <property type="entry name" value="TPR-like_helical_dom_sf"/>
</dbReference>
<dbReference type="PANTHER" id="PTHR47926:SF512">
    <property type="entry name" value="REPEAT (PPR) SUPERFAMILY PROTEIN, PUTATIVE-RELATED"/>
    <property type="match status" value="1"/>
</dbReference>
<dbReference type="InterPro" id="IPR046848">
    <property type="entry name" value="E_motif"/>
</dbReference>
<dbReference type="PANTHER" id="PTHR47926">
    <property type="entry name" value="PENTATRICOPEPTIDE REPEAT-CONTAINING PROTEIN"/>
    <property type="match status" value="1"/>
</dbReference>
<dbReference type="Pfam" id="PF20431">
    <property type="entry name" value="E_motif"/>
    <property type="match status" value="1"/>
</dbReference>
<dbReference type="Gene3D" id="3.40.50.2000">
    <property type="entry name" value="Glycogen Phosphorylase B"/>
    <property type="match status" value="1"/>
</dbReference>
<feature type="region of interest" description="Disordered" evidence="1">
    <location>
        <begin position="297"/>
        <end position="321"/>
    </location>
</feature>
<dbReference type="Gene3D" id="1.25.40.10">
    <property type="entry name" value="Tetratricopeptide repeat domain"/>
    <property type="match status" value="1"/>
</dbReference>
<accession>A0ABQ5AZ76</accession>
<sequence>MVNECYTFFQSMKTAYDSEPTSEHYVSLVNVFGHRVLLKEAVRHYKKIPFEPNTFVWRALLDNCRMPINTDVGKRAAKEILSKKPNDPSTYILVSNLYSASGRWHCSETIQGEMREKGMLQDSIVLSMVNVHVKAIDTNYEHTVCDTYVNNGVAANTTGLEEAVLCLIVVESRIWGMQGVSRKGISRETNHPTVSLNAVLPPLASDTFYKDGCHAILQVCFLSTGTSSVNTQLRADPNILQKKNAPICIAIRVQTTAARIYLHEDNRHSRSVSQVLEELRDNNVPISKAINLASSKKNHAAYNSPKKSISRNEGDSSSFSKPPSKINWVIGSSSGEKWHAFADDTLVPDSTKLQWGNRFKFKFSINDRISRASSIDSSSYADWERDDITLSNIRLSSQTIHVIASILDYTQSGSFGLVLCSSLEEPSTLNQLYAVNYGTISVVHVVGGLRDTMQPFDPFNESGLGWTFNIAEADQLIHALGNYLLT</sequence>
<organism evidence="2 3">
    <name type="scientific">Tanacetum coccineum</name>
    <dbReference type="NCBI Taxonomy" id="301880"/>
    <lineage>
        <taxon>Eukaryota</taxon>
        <taxon>Viridiplantae</taxon>
        <taxon>Streptophyta</taxon>
        <taxon>Embryophyta</taxon>
        <taxon>Tracheophyta</taxon>
        <taxon>Spermatophyta</taxon>
        <taxon>Magnoliopsida</taxon>
        <taxon>eudicotyledons</taxon>
        <taxon>Gunneridae</taxon>
        <taxon>Pentapetalae</taxon>
        <taxon>asterids</taxon>
        <taxon>campanulids</taxon>
        <taxon>Asterales</taxon>
        <taxon>Asteraceae</taxon>
        <taxon>Asteroideae</taxon>
        <taxon>Anthemideae</taxon>
        <taxon>Anthemidinae</taxon>
        <taxon>Tanacetum</taxon>
    </lineage>
</organism>
<evidence type="ECO:0000313" key="2">
    <source>
        <dbReference type="EMBL" id="GJT07950.1"/>
    </source>
</evidence>
<gene>
    <name evidence="2" type="ORF">Tco_0842412</name>
</gene>
<dbReference type="EMBL" id="BQNB010012791">
    <property type="protein sequence ID" value="GJT07950.1"/>
    <property type="molecule type" value="Genomic_DNA"/>
</dbReference>
<comment type="caution">
    <text evidence="2">The sequence shown here is derived from an EMBL/GenBank/DDBJ whole genome shotgun (WGS) entry which is preliminary data.</text>
</comment>
<evidence type="ECO:0000256" key="1">
    <source>
        <dbReference type="SAM" id="MobiDB-lite"/>
    </source>
</evidence>
<dbReference type="SUPFAM" id="SSF53756">
    <property type="entry name" value="UDP-Glycosyltransferase/glycogen phosphorylase"/>
    <property type="match status" value="1"/>
</dbReference>
<keyword evidence="3" id="KW-1185">Reference proteome</keyword>
<dbReference type="InterPro" id="IPR046960">
    <property type="entry name" value="PPR_At4g14850-like_plant"/>
</dbReference>
<proteinExistence type="predicted"/>
<protein>
    <submittedName>
        <fullName evidence="2">Pentatricopeptide repeat-containing protein</fullName>
    </submittedName>
</protein>